<dbReference type="Gene3D" id="1.25.40.10">
    <property type="entry name" value="Tetratricopeptide repeat domain"/>
    <property type="match status" value="1"/>
</dbReference>
<dbReference type="PROSITE" id="PS50043">
    <property type="entry name" value="HTH_LUXR_2"/>
    <property type="match status" value="1"/>
</dbReference>
<proteinExistence type="predicted"/>
<dbReference type="SMART" id="SM00421">
    <property type="entry name" value="HTH_LUXR"/>
    <property type="match status" value="1"/>
</dbReference>
<dbReference type="AlphaFoldDB" id="A0A931GFN6"/>
<dbReference type="InterPro" id="IPR036388">
    <property type="entry name" value="WH-like_DNA-bd_sf"/>
</dbReference>
<dbReference type="EMBL" id="JADOTZ010000001">
    <property type="protein sequence ID" value="MBG6085445.1"/>
    <property type="molecule type" value="Genomic_DNA"/>
</dbReference>
<dbReference type="SUPFAM" id="SSF46894">
    <property type="entry name" value="C-terminal effector domain of the bipartite response regulators"/>
    <property type="match status" value="1"/>
</dbReference>
<dbReference type="PANTHER" id="PTHR43214">
    <property type="entry name" value="TWO-COMPONENT RESPONSE REGULATOR"/>
    <property type="match status" value="1"/>
</dbReference>
<dbReference type="CDD" id="cd06170">
    <property type="entry name" value="LuxR_C_like"/>
    <property type="match status" value="1"/>
</dbReference>
<comment type="caution">
    <text evidence="4">The sequence shown here is derived from an EMBL/GenBank/DDBJ whole genome shotgun (WGS) entry which is preliminary data.</text>
</comment>
<name>A0A931GFN6_9MICC</name>
<reference evidence="4" key="1">
    <citation type="submission" date="2020-11" db="EMBL/GenBank/DDBJ databases">
        <title>Sequencing the genomes of 1000 actinobacteria strains.</title>
        <authorList>
            <person name="Klenk H.-P."/>
        </authorList>
    </citation>
    <scope>NUCLEOTIDE SEQUENCE</scope>
    <source>
        <strain evidence="4">DSM 26152</strain>
    </source>
</reference>
<evidence type="ECO:0000256" key="2">
    <source>
        <dbReference type="SAM" id="MobiDB-lite"/>
    </source>
</evidence>
<dbReference type="Gene3D" id="1.10.10.10">
    <property type="entry name" value="Winged helix-like DNA-binding domain superfamily/Winged helix DNA-binding domain"/>
    <property type="match status" value="1"/>
</dbReference>
<dbReference type="PRINTS" id="PR00038">
    <property type="entry name" value="HTHLUXR"/>
</dbReference>
<accession>A0A931GFN6</accession>
<protein>
    <submittedName>
        <fullName evidence="4">DNA-binding CsgD family transcriptional regulator/tetratricopeptide (TPR) repeat protein</fullName>
    </submittedName>
</protein>
<dbReference type="GO" id="GO:0003677">
    <property type="term" value="F:DNA binding"/>
    <property type="evidence" value="ECO:0007669"/>
    <property type="project" value="UniProtKB-KW"/>
</dbReference>
<dbReference type="Pfam" id="PF00196">
    <property type="entry name" value="GerE"/>
    <property type="match status" value="1"/>
</dbReference>
<dbReference type="PANTHER" id="PTHR43214:SF43">
    <property type="entry name" value="TWO-COMPONENT RESPONSE REGULATOR"/>
    <property type="match status" value="1"/>
</dbReference>
<feature type="compositionally biased region" description="Low complexity" evidence="2">
    <location>
        <begin position="14"/>
        <end position="27"/>
    </location>
</feature>
<dbReference type="GO" id="GO:0006355">
    <property type="term" value="P:regulation of DNA-templated transcription"/>
    <property type="evidence" value="ECO:0007669"/>
    <property type="project" value="InterPro"/>
</dbReference>
<feature type="compositionally biased region" description="Basic and acidic residues" evidence="2">
    <location>
        <begin position="1"/>
        <end position="13"/>
    </location>
</feature>
<dbReference type="Proteomes" id="UP000625033">
    <property type="component" value="Unassembled WGS sequence"/>
</dbReference>
<gene>
    <name evidence="4" type="ORF">IW252_002212</name>
</gene>
<keyword evidence="5" id="KW-1185">Reference proteome</keyword>
<dbReference type="InterPro" id="IPR039420">
    <property type="entry name" value="WalR-like"/>
</dbReference>
<dbReference type="InterPro" id="IPR016032">
    <property type="entry name" value="Sig_transdc_resp-reg_C-effctor"/>
</dbReference>
<evidence type="ECO:0000313" key="5">
    <source>
        <dbReference type="Proteomes" id="UP000625033"/>
    </source>
</evidence>
<feature type="region of interest" description="Disordered" evidence="2">
    <location>
        <begin position="1"/>
        <end position="31"/>
    </location>
</feature>
<feature type="domain" description="HTH luxR-type" evidence="3">
    <location>
        <begin position="756"/>
        <end position="821"/>
    </location>
</feature>
<evidence type="ECO:0000256" key="1">
    <source>
        <dbReference type="ARBA" id="ARBA00023125"/>
    </source>
</evidence>
<keyword evidence="1 4" id="KW-0238">DNA-binding</keyword>
<dbReference type="InterPro" id="IPR000792">
    <property type="entry name" value="Tscrpt_reg_LuxR_C"/>
</dbReference>
<organism evidence="4 5">
    <name type="scientific">Zhihengliuella flava</name>
    <dbReference type="NCBI Taxonomy" id="1285193"/>
    <lineage>
        <taxon>Bacteria</taxon>
        <taxon>Bacillati</taxon>
        <taxon>Actinomycetota</taxon>
        <taxon>Actinomycetes</taxon>
        <taxon>Micrococcales</taxon>
        <taxon>Micrococcaceae</taxon>
        <taxon>Zhihengliuella</taxon>
    </lineage>
</organism>
<dbReference type="RefSeq" id="WP_331271521.1">
    <property type="nucleotide sequence ID" value="NZ_JADOTZ010000001.1"/>
</dbReference>
<sequence length="823" mass="88009">MPAHPRLPDEPAHSRPAGSASGLSPAAQRRRSSSPVWARVSACVQDARLLAVRAPAGTGRHRLIAAWGRSHAAQERDYRVVEAHEVRAALPSGQAYDAGAAVTAALAAAREQAPLAALAVILPPQPAAADAARAAGAVVVEAGDLLLNRAEAAAYCGGESAWFEAAWAQFGGWLHAWDTLLDANDRTPDQQEHGGVNVSAVADELHPAVTDAWLTWIQAQPAALELARIGQFPVLTRAALAHVSSGSLALGLDPAQRVGLAQREADGPREGATASSWSVPTSLRRVCAAHLYSVDPGRAREAVRETARALNASGRIADAVRLARTAGEWETLTPILLGGWANLLDGNRDLIVGSFQAIPPEATRLHPALRAGQVLLDPSEINTAMPVSNVPDQSAILEDLRHQHARTGRRQGAEALTTAIALMVYERRLGLYETAGMRAAEVLQLSAAAPPEVESALHSVAGFEVGLSSLMAGQVQQAFAGYELAHRRAAAGDYTTGALISCAGLALLHVYRGELAAAQASVGEGRQHLARYGPHSRGAETLTIVSALIALEQFDEPTAEAELATLPAFPANSDRWPFHLLALVRLALLQQRYGDADRMLERAEADRSFAAHSPVAARLMNILRVESQLSRGDVRAALSEAEQRLGDSLDGLIYRAWCLIFAGRRVEARELAAQALSLDPPVRERLLADALRTTTLPAPEGVDEFVQRYGHRPRPLIGLVPLWQSEAHRAAARARGVFDAEELRRLDGIGARRFASTEEMPRLTPRERELLTGLSRGLTRKQIAEELFVSPNTIKSQASSLYGKLGASSRAEALAAAERWNLI</sequence>
<evidence type="ECO:0000313" key="4">
    <source>
        <dbReference type="EMBL" id="MBG6085445.1"/>
    </source>
</evidence>
<dbReference type="InterPro" id="IPR011990">
    <property type="entry name" value="TPR-like_helical_dom_sf"/>
</dbReference>
<evidence type="ECO:0000259" key="3">
    <source>
        <dbReference type="PROSITE" id="PS50043"/>
    </source>
</evidence>